<comment type="caution">
    <text evidence="2">The sequence shown here is derived from an EMBL/GenBank/DDBJ whole genome shotgun (WGS) entry which is preliminary data.</text>
</comment>
<dbReference type="AlphaFoldDB" id="A0A2W5NYZ1"/>
<accession>A0A2W5NYZ1</accession>
<proteinExistence type="predicted"/>
<gene>
    <name evidence="2" type="ORF">DI555_06835</name>
</gene>
<dbReference type="EMBL" id="QFPX01000005">
    <property type="protein sequence ID" value="PZQ55735.1"/>
    <property type="molecule type" value="Genomic_DNA"/>
</dbReference>
<evidence type="ECO:0000313" key="2">
    <source>
        <dbReference type="EMBL" id="PZQ55735.1"/>
    </source>
</evidence>
<feature type="region of interest" description="Disordered" evidence="1">
    <location>
        <begin position="52"/>
        <end position="84"/>
    </location>
</feature>
<dbReference type="Proteomes" id="UP000249082">
    <property type="component" value="Unassembled WGS sequence"/>
</dbReference>
<reference evidence="2 3" key="1">
    <citation type="submission" date="2017-08" db="EMBL/GenBank/DDBJ databases">
        <title>Infants hospitalized years apart are colonized by the same room-sourced microbial strains.</title>
        <authorList>
            <person name="Brooks B."/>
            <person name="Olm M.R."/>
            <person name="Firek B.A."/>
            <person name="Baker R."/>
            <person name="Thomas B.C."/>
            <person name="Morowitz M.J."/>
            <person name="Banfield J.F."/>
        </authorList>
    </citation>
    <scope>NUCLEOTIDE SEQUENCE [LARGE SCALE GENOMIC DNA]</scope>
    <source>
        <strain evidence="2">S2_005_002_R2_33</strain>
    </source>
</reference>
<protein>
    <submittedName>
        <fullName evidence="2">Uncharacterized protein</fullName>
    </submittedName>
</protein>
<organism evidence="2 3">
    <name type="scientific">Novosphingobium pentaromativorans</name>
    <dbReference type="NCBI Taxonomy" id="205844"/>
    <lineage>
        <taxon>Bacteria</taxon>
        <taxon>Pseudomonadati</taxon>
        <taxon>Pseudomonadota</taxon>
        <taxon>Alphaproteobacteria</taxon>
        <taxon>Sphingomonadales</taxon>
        <taxon>Sphingomonadaceae</taxon>
        <taxon>Novosphingobium</taxon>
    </lineage>
</organism>
<evidence type="ECO:0000313" key="3">
    <source>
        <dbReference type="Proteomes" id="UP000249082"/>
    </source>
</evidence>
<sequence length="328" mass="35344">MYKSSKGDKVIAEMPLSYAKNALNKLIRSEPERKAEIDALQEHVDRLTAEAEARALAGDDDANPRAVIGGNNPPEETPAPKADGRAAIDTHVADLLTEAANWADGAAIENDGQAAAVGKLHRDMQTAVALVKDNATTEKRPHNEAIAEIQAWQNGYVASGLKGTPDGTLTKAIAATGRLSAAWLQKAEDERKAREKAAADAALSAAQEAMALRAEAKETTDIAVMDRAEDALADAKALLRDAEGVAKEKVRVDAGEGQRAMTLRSIFHADLIDAPNSWALAYGHYKQNPEFMAEFHGLIQRWASRDARIEATRVRGIPGFNIREEKVI</sequence>
<evidence type="ECO:0000256" key="1">
    <source>
        <dbReference type="SAM" id="MobiDB-lite"/>
    </source>
</evidence>
<name>A0A2W5NYZ1_9SPHN</name>